<reference evidence="1" key="2">
    <citation type="submission" date="2021-09" db="EMBL/GenBank/DDBJ databases">
        <authorList>
            <person name="Gilroy R."/>
        </authorList>
    </citation>
    <scope>NUCLEOTIDE SEQUENCE</scope>
    <source>
        <strain evidence="1">CHK193-16274</strain>
    </source>
</reference>
<dbReference type="Gene3D" id="2.60.520.10">
    <property type="entry name" value="Phage fibre proteins"/>
    <property type="match status" value="1"/>
</dbReference>
<evidence type="ECO:0000313" key="2">
    <source>
        <dbReference type="Proteomes" id="UP000749320"/>
    </source>
</evidence>
<evidence type="ECO:0000313" key="1">
    <source>
        <dbReference type="EMBL" id="HJF39570.1"/>
    </source>
</evidence>
<gene>
    <name evidence="1" type="ORF">K8V91_01485</name>
</gene>
<comment type="caution">
    <text evidence="1">The sequence shown here is derived from an EMBL/GenBank/DDBJ whole genome shotgun (WGS) entry which is preliminary data.</text>
</comment>
<organism evidence="1 2">
    <name type="scientific">Thomasclavelia spiroformis</name>
    <dbReference type="NCBI Taxonomy" id="29348"/>
    <lineage>
        <taxon>Bacteria</taxon>
        <taxon>Bacillati</taxon>
        <taxon>Bacillota</taxon>
        <taxon>Erysipelotrichia</taxon>
        <taxon>Erysipelotrichales</taxon>
        <taxon>Coprobacillaceae</taxon>
        <taxon>Thomasclavelia</taxon>
    </lineage>
</organism>
<dbReference type="EMBL" id="DYWV01000051">
    <property type="protein sequence ID" value="HJF39570.1"/>
    <property type="molecule type" value="Genomic_DNA"/>
</dbReference>
<feature type="non-terminal residue" evidence="1">
    <location>
        <position position="60"/>
    </location>
</feature>
<proteinExistence type="predicted"/>
<dbReference type="AlphaFoldDB" id="A0A921GAB4"/>
<reference evidence="1" key="1">
    <citation type="journal article" date="2021" name="PeerJ">
        <title>Extensive microbial diversity within the chicken gut microbiome revealed by metagenomics and culture.</title>
        <authorList>
            <person name="Gilroy R."/>
            <person name="Ravi A."/>
            <person name="Getino M."/>
            <person name="Pursley I."/>
            <person name="Horton D.L."/>
            <person name="Alikhan N.F."/>
            <person name="Baker D."/>
            <person name="Gharbi K."/>
            <person name="Hall N."/>
            <person name="Watson M."/>
            <person name="Adriaenssens E.M."/>
            <person name="Foster-Nyarko E."/>
            <person name="Jarju S."/>
            <person name="Secka A."/>
            <person name="Antonio M."/>
            <person name="Oren A."/>
            <person name="Chaudhuri R.R."/>
            <person name="La Ragione R."/>
            <person name="Hildebrand F."/>
            <person name="Pallen M.J."/>
        </authorList>
    </citation>
    <scope>NUCLEOTIDE SEQUENCE</scope>
    <source>
        <strain evidence="1">CHK193-16274</strain>
    </source>
</reference>
<dbReference type="Proteomes" id="UP000749320">
    <property type="component" value="Unassembled WGS sequence"/>
</dbReference>
<name>A0A921GAB4_9FIRM</name>
<sequence>MLKGHSYDKQIYYSVADRIINNTFLNGSNGIFENEGAGCALSYTNNTVTVSNGFFIVQGG</sequence>
<accession>A0A921GAB4</accession>
<protein>
    <submittedName>
        <fullName evidence="1">Uncharacterized protein</fullName>
    </submittedName>
</protein>